<organism evidence="3">
    <name type="scientific">Streptomyces tendae</name>
    <dbReference type="NCBI Taxonomy" id="1932"/>
    <lineage>
        <taxon>Bacteria</taxon>
        <taxon>Bacillati</taxon>
        <taxon>Actinomycetota</taxon>
        <taxon>Actinomycetes</taxon>
        <taxon>Kitasatosporales</taxon>
        <taxon>Streptomycetaceae</taxon>
        <taxon>Streptomyces</taxon>
    </lineage>
</organism>
<sequence>MYRPRMPIRMRLTLRRPLATAAPAHPSAVRVDRSPLGPCADTPTPASDRSRTSARVPSVGGTHAFTRAVAGTSSTCPAPAPHPTHRVPKGGR</sequence>
<protein>
    <recommendedName>
        <fullName evidence="4">Secreted protein</fullName>
    </recommendedName>
</protein>
<gene>
    <name evidence="3" type="ORF">GUR47_02515</name>
</gene>
<name>A0A6B3QAR9_STRTE</name>
<evidence type="ECO:0000256" key="1">
    <source>
        <dbReference type="SAM" id="MobiDB-lite"/>
    </source>
</evidence>
<accession>A0A6B3QAR9</accession>
<feature type="chain" id="PRO_5025397689" description="Secreted protein" evidence="2">
    <location>
        <begin position="22"/>
        <end position="92"/>
    </location>
</feature>
<dbReference type="AlphaFoldDB" id="A0A6B3QAR9"/>
<feature type="compositionally biased region" description="Basic residues" evidence="1">
    <location>
        <begin position="83"/>
        <end position="92"/>
    </location>
</feature>
<feature type="region of interest" description="Disordered" evidence="1">
    <location>
        <begin position="19"/>
        <end position="92"/>
    </location>
</feature>
<reference evidence="3" key="1">
    <citation type="journal article" date="2020" name="Microorganisms">
        <title>Isolation, Genomic and Metabolomic Characterization of Streptomyces tendae VITAKN with Quorum Sensing Inhibitory Activity from Southern India.</title>
        <authorList>
            <person name="Ishaque N.M."/>
            <person name="Burgsdorf I."/>
            <person name="Limlingan Malit J.J."/>
            <person name="Saha S."/>
            <person name="Teta R."/>
            <person name="Ewe D."/>
            <person name="Kannabiran K."/>
            <person name="Hrouzek P."/>
            <person name="Steindler L."/>
            <person name="Costantino V."/>
            <person name="Saurav K."/>
        </authorList>
    </citation>
    <scope>NUCLEOTIDE SEQUENCE</scope>
    <source>
        <strain evidence="3">VITAKN</strain>
    </source>
</reference>
<evidence type="ECO:0000256" key="2">
    <source>
        <dbReference type="SAM" id="SignalP"/>
    </source>
</evidence>
<dbReference type="EMBL" id="JAAIFS010000001">
    <property type="protein sequence ID" value="NEV85566.1"/>
    <property type="molecule type" value="Genomic_DNA"/>
</dbReference>
<proteinExistence type="predicted"/>
<comment type="caution">
    <text evidence="3">The sequence shown here is derived from an EMBL/GenBank/DDBJ whole genome shotgun (WGS) entry which is preliminary data.</text>
</comment>
<evidence type="ECO:0008006" key="4">
    <source>
        <dbReference type="Google" id="ProtNLM"/>
    </source>
</evidence>
<feature type="signal peptide" evidence="2">
    <location>
        <begin position="1"/>
        <end position="21"/>
    </location>
</feature>
<evidence type="ECO:0000313" key="3">
    <source>
        <dbReference type="EMBL" id="NEV85566.1"/>
    </source>
</evidence>
<keyword evidence="2" id="KW-0732">Signal</keyword>